<evidence type="ECO:0000313" key="3">
    <source>
        <dbReference type="Proteomes" id="UP001597187"/>
    </source>
</evidence>
<proteinExistence type="predicted"/>
<evidence type="ECO:0000313" key="2">
    <source>
        <dbReference type="EMBL" id="MFD1515377.1"/>
    </source>
</evidence>
<evidence type="ECO:0000259" key="1">
    <source>
        <dbReference type="Pfam" id="PF24035"/>
    </source>
</evidence>
<accession>A0ABD6B054</accession>
<dbReference type="Pfam" id="PF24035">
    <property type="entry name" value="DUF7344"/>
    <property type="match status" value="1"/>
</dbReference>
<comment type="caution">
    <text evidence="2">The sequence shown here is derived from an EMBL/GenBank/DDBJ whole genome shotgun (WGS) entry which is preliminary data.</text>
</comment>
<dbReference type="InterPro" id="IPR036388">
    <property type="entry name" value="WH-like_DNA-bd_sf"/>
</dbReference>
<organism evidence="2 3">
    <name type="scientific">Halomarina rubra</name>
    <dbReference type="NCBI Taxonomy" id="2071873"/>
    <lineage>
        <taxon>Archaea</taxon>
        <taxon>Methanobacteriati</taxon>
        <taxon>Methanobacteriota</taxon>
        <taxon>Stenosarchaea group</taxon>
        <taxon>Halobacteria</taxon>
        <taxon>Halobacteriales</taxon>
        <taxon>Natronomonadaceae</taxon>
        <taxon>Halomarina</taxon>
    </lineage>
</organism>
<protein>
    <recommendedName>
        <fullName evidence="1">DUF7344 domain-containing protein</fullName>
    </recommendedName>
</protein>
<reference evidence="2 3" key="1">
    <citation type="journal article" date="2019" name="Int. J. Syst. Evol. Microbiol.">
        <title>The Global Catalogue of Microorganisms (GCM) 10K type strain sequencing project: providing services to taxonomists for standard genome sequencing and annotation.</title>
        <authorList>
            <consortium name="The Broad Institute Genomics Platform"/>
            <consortium name="The Broad Institute Genome Sequencing Center for Infectious Disease"/>
            <person name="Wu L."/>
            <person name="Ma J."/>
        </authorList>
    </citation>
    <scope>NUCLEOTIDE SEQUENCE [LARGE SCALE GENOMIC DNA]</scope>
    <source>
        <strain evidence="2 3">CGMCC 1.12563</strain>
    </source>
</reference>
<dbReference type="AlphaFoldDB" id="A0ABD6B054"/>
<dbReference type="Proteomes" id="UP001597187">
    <property type="component" value="Unassembled WGS sequence"/>
</dbReference>
<dbReference type="EMBL" id="JBHUDC010000008">
    <property type="protein sequence ID" value="MFD1515377.1"/>
    <property type="molecule type" value="Genomic_DNA"/>
</dbReference>
<keyword evidence="3" id="KW-1185">Reference proteome</keyword>
<dbReference type="Gene3D" id="1.10.10.10">
    <property type="entry name" value="Winged helix-like DNA-binding domain superfamily/Winged helix DNA-binding domain"/>
    <property type="match status" value="1"/>
</dbReference>
<dbReference type="RefSeq" id="WP_250875297.1">
    <property type="nucleotide sequence ID" value="NZ_JALXFV010000008.1"/>
</dbReference>
<sequence>MVTRQQVSTGADAEGAAFELMANRRRRHVLSYLRERTGTVSVDDLASQVIARELIDGGPVDPESVEATLRHVHLPKLDAAGLIEFDEAEASVVPTRVERVSDPREDAVGFERTSA</sequence>
<name>A0ABD6B054_9EURY</name>
<feature type="domain" description="DUF7344" evidence="1">
    <location>
        <begin position="18"/>
        <end position="91"/>
    </location>
</feature>
<dbReference type="InterPro" id="IPR055768">
    <property type="entry name" value="DUF7344"/>
</dbReference>
<gene>
    <name evidence="2" type="ORF">ACFSBT_19025</name>
</gene>